<dbReference type="InterPro" id="IPR016186">
    <property type="entry name" value="C-type_lectin-like/link_sf"/>
</dbReference>
<dbReference type="Gene3D" id="3.10.100.10">
    <property type="entry name" value="Mannose-Binding Protein A, subunit A"/>
    <property type="match status" value="1"/>
</dbReference>
<keyword evidence="2" id="KW-1185">Reference proteome</keyword>
<gene>
    <name evidence="1" type="ORF">OFUS_LOCUS18252</name>
</gene>
<accession>A0A8J1UQD2</accession>
<organism evidence="1 2">
    <name type="scientific">Owenia fusiformis</name>
    <name type="common">Polychaete worm</name>
    <dbReference type="NCBI Taxonomy" id="6347"/>
    <lineage>
        <taxon>Eukaryota</taxon>
        <taxon>Metazoa</taxon>
        <taxon>Spiralia</taxon>
        <taxon>Lophotrochozoa</taxon>
        <taxon>Annelida</taxon>
        <taxon>Polychaeta</taxon>
        <taxon>Sedentaria</taxon>
        <taxon>Canalipalpata</taxon>
        <taxon>Sabellida</taxon>
        <taxon>Oweniida</taxon>
        <taxon>Oweniidae</taxon>
        <taxon>Owenia</taxon>
    </lineage>
</organism>
<evidence type="ECO:0000313" key="2">
    <source>
        <dbReference type="Proteomes" id="UP000749559"/>
    </source>
</evidence>
<dbReference type="InterPro" id="IPR016187">
    <property type="entry name" value="CTDL_fold"/>
</dbReference>
<dbReference type="CDD" id="cd00037">
    <property type="entry name" value="CLECT"/>
    <property type="match status" value="1"/>
</dbReference>
<dbReference type="EMBL" id="CAIIXF020000009">
    <property type="protein sequence ID" value="CAH1793397.1"/>
    <property type="molecule type" value="Genomic_DNA"/>
</dbReference>
<dbReference type="Proteomes" id="UP000749559">
    <property type="component" value="Unassembled WGS sequence"/>
</dbReference>
<dbReference type="InterPro" id="IPR018378">
    <property type="entry name" value="C-type_lectin_CS"/>
</dbReference>
<dbReference type="OrthoDB" id="6051775at2759"/>
<dbReference type="SMART" id="SM00034">
    <property type="entry name" value="CLECT"/>
    <property type="match status" value="1"/>
</dbReference>
<dbReference type="PANTHER" id="PTHR22803">
    <property type="entry name" value="MANNOSE, PHOSPHOLIPASE, LECTIN RECEPTOR RELATED"/>
    <property type="match status" value="1"/>
</dbReference>
<dbReference type="InterPro" id="IPR050111">
    <property type="entry name" value="C-type_lectin/snaclec_domain"/>
</dbReference>
<dbReference type="SUPFAM" id="SSF56436">
    <property type="entry name" value="C-type lectin-like"/>
    <property type="match status" value="1"/>
</dbReference>
<dbReference type="Pfam" id="PF00059">
    <property type="entry name" value="Lectin_C"/>
    <property type="match status" value="1"/>
</dbReference>
<evidence type="ECO:0000313" key="1">
    <source>
        <dbReference type="EMBL" id="CAH1793397.1"/>
    </source>
</evidence>
<dbReference type="PROSITE" id="PS00615">
    <property type="entry name" value="C_TYPE_LECTIN_1"/>
    <property type="match status" value="1"/>
</dbReference>
<protein>
    <submittedName>
        <fullName evidence="1">Uncharacterized protein</fullName>
    </submittedName>
</protein>
<name>A0A8J1UQD2_OWEFU</name>
<proteinExistence type="predicted"/>
<sequence length="184" mass="21050">MKEGKTWLYLGRGVRKHRTMRSIGVTALLFGLVCLYVDEAMAQRTCCGRPKECPPGWVRNYDSCYQYASGNTKVTWYEANAICQMKHSHLLAIESPAEMDFIKSQYRIALWTGGNILSGGGKFKWAEGGCYKSREVGYSNWSPNGPQPDNHLGKESCLMIWDQQFRWADFDCNYKLSYVCEINL</sequence>
<reference evidence="1" key="1">
    <citation type="submission" date="2022-03" db="EMBL/GenBank/DDBJ databases">
        <authorList>
            <person name="Martin C."/>
        </authorList>
    </citation>
    <scope>NUCLEOTIDE SEQUENCE</scope>
</reference>
<dbReference type="AlphaFoldDB" id="A0A8J1UQD2"/>
<dbReference type="PROSITE" id="PS50041">
    <property type="entry name" value="C_TYPE_LECTIN_2"/>
    <property type="match status" value="1"/>
</dbReference>
<dbReference type="InterPro" id="IPR001304">
    <property type="entry name" value="C-type_lectin-like"/>
</dbReference>
<comment type="caution">
    <text evidence="1">The sequence shown here is derived from an EMBL/GenBank/DDBJ whole genome shotgun (WGS) entry which is preliminary data.</text>
</comment>